<keyword evidence="3" id="KW-1185">Reference proteome</keyword>
<proteinExistence type="predicted"/>
<dbReference type="SUPFAM" id="SSF89796">
    <property type="entry name" value="CoA-transferase family III (CaiB/BaiF)"/>
    <property type="match status" value="1"/>
</dbReference>
<dbReference type="Proteomes" id="UP001595828">
    <property type="component" value="Unassembled WGS sequence"/>
</dbReference>
<evidence type="ECO:0000256" key="1">
    <source>
        <dbReference type="ARBA" id="ARBA00022679"/>
    </source>
</evidence>
<dbReference type="InterPro" id="IPR023606">
    <property type="entry name" value="CoA-Trfase_III_dom_1_sf"/>
</dbReference>
<protein>
    <submittedName>
        <fullName evidence="2">CaiB/BaiF CoA transferase family protein</fullName>
    </submittedName>
</protein>
<gene>
    <name evidence="2" type="ORF">ACFO0A_12825</name>
</gene>
<dbReference type="Gene3D" id="3.30.1540.10">
    <property type="entry name" value="formyl-coa transferase, domain 3"/>
    <property type="match status" value="1"/>
</dbReference>
<accession>A0ABV8RRB1</accession>
<evidence type="ECO:0000313" key="3">
    <source>
        <dbReference type="Proteomes" id="UP001595828"/>
    </source>
</evidence>
<dbReference type="Gene3D" id="3.40.50.10540">
    <property type="entry name" value="Crotonobetainyl-coa:carnitine coa-transferase, domain 1"/>
    <property type="match status" value="1"/>
</dbReference>
<dbReference type="InterPro" id="IPR050483">
    <property type="entry name" value="CoA-transferase_III_domain"/>
</dbReference>
<sequence length="415" mass="45186">MLPLSGIKVIDLGSVLMAPYASQWLGDLGADVVKVETRDGDSTRHTGPSTELGMAAMFLGANRNKRSIVLDLRNPEGLETLLRLVEGADIFLHNIRPQKVKKLGIDPETVAARNPRVVYAGLYGFGEGGPYSGRPAYDDIIQGMCGNSDLMMRQTGMPGYFPTVSADKTSGLVAAIAILAALSARERSGRGGVVEIPMFETMAAFNLVEHLYGGHFEPPLGRPGYPRVLARTRAPFPTLDGFISVMPYTDRHWTDLFEEVGSLSMREDIRFADIAARTRNIGLLYEKLAEIIATRSTSDWVDVLGRLDIPSAPVIGLDELVHDQHLEQTDFFSELSDESMGHMRFPGVPVRFDGVRPGISMPPRLGEHTIEVLVAAGLSSADIEQLLSAGAAFQHSFDQVDQVSARYEEFGGAIV</sequence>
<dbReference type="GO" id="GO:0016740">
    <property type="term" value="F:transferase activity"/>
    <property type="evidence" value="ECO:0007669"/>
    <property type="project" value="UniProtKB-KW"/>
</dbReference>
<organism evidence="2 3">
    <name type="scientific">Novosphingobium tardum</name>
    <dbReference type="NCBI Taxonomy" id="1538021"/>
    <lineage>
        <taxon>Bacteria</taxon>
        <taxon>Pseudomonadati</taxon>
        <taxon>Pseudomonadota</taxon>
        <taxon>Alphaproteobacteria</taxon>
        <taxon>Sphingomonadales</taxon>
        <taxon>Sphingomonadaceae</taxon>
        <taxon>Novosphingobium</taxon>
    </lineage>
</organism>
<dbReference type="Pfam" id="PF02515">
    <property type="entry name" value="CoA_transf_3"/>
    <property type="match status" value="1"/>
</dbReference>
<reference evidence="3" key="1">
    <citation type="journal article" date="2019" name="Int. J. Syst. Evol. Microbiol.">
        <title>The Global Catalogue of Microorganisms (GCM) 10K type strain sequencing project: providing services to taxonomists for standard genome sequencing and annotation.</title>
        <authorList>
            <consortium name="The Broad Institute Genomics Platform"/>
            <consortium name="The Broad Institute Genome Sequencing Center for Infectious Disease"/>
            <person name="Wu L."/>
            <person name="Ma J."/>
        </authorList>
    </citation>
    <scope>NUCLEOTIDE SEQUENCE [LARGE SCALE GENOMIC DNA]</scope>
    <source>
        <strain evidence="3">CGMCC 1.12989</strain>
    </source>
</reference>
<evidence type="ECO:0000313" key="2">
    <source>
        <dbReference type="EMBL" id="MFC4295941.1"/>
    </source>
</evidence>
<comment type="caution">
    <text evidence="2">The sequence shown here is derived from an EMBL/GenBank/DDBJ whole genome shotgun (WGS) entry which is preliminary data.</text>
</comment>
<name>A0ABV8RRB1_9SPHN</name>
<dbReference type="PANTHER" id="PTHR48207">
    <property type="entry name" value="SUCCINATE--HYDROXYMETHYLGLUTARATE COA-TRANSFERASE"/>
    <property type="match status" value="1"/>
</dbReference>
<dbReference type="InterPro" id="IPR044855">
    <property type="entry name" value="CoA-Trfase_III_dom3_sf"/>
</dbReference>
<dbReference type="RefSeq" id="WP_379539398.1">
    <property type="nucleotide sequence ID" value="NZ_JBHSDR010000006.1"/>
</dbReference>
<keyword evidence="1 2" id="KW-0808">Transferase</keyword>
<dbReference type="InterPro" id="IPR003673">
    <property type="entry name" value="CoA-Trfase_fam_III"/>
</dbReference>
<dbReference type="PANTHER" id="PTHR48207:SF4">
    <property type="entry name" value="BLL6097 PROTEIN"/>
    <property type="match status" value="1"/>
</dbReference>
<dbReference type="EMBL" id="JBHSDR010000006">
    <property type="protein sequence ID" value="MFC4295941.1"/>
    <property type="molecule type" value="Genomic_DNA"/>
</dbReference>